<feature type="compositionally biased region" description="Basic and acidic residues" evidence="1">
    <location>
        <begin position="10"/>
        <end position="20"/>
    </location>
</feature>
<gene>
    <name evidence="2" type="ORF">DFP72DRAFT_856720</name>
</gene>
<dbReference type="AlphaFoldDB" id="A0A8H6LYF2"/>
<dbReference type="EMBL" id="JACGCI010000109">
    <property type="protein sequence ID" value="KAF6745172.1"/>
    <property type="molecule type" value="Genomic_DNA"/>
</dbReference>
<feature type="region of interest" description="Disordered" evidence="1">
    <location>
        <begin position="1"/>
        <end position="68"/>
    </location>
</feature>
<proteinExistence type="predicted"/>
<keyword evidence="3" id="KW-1185">Reference proteome</keyword>
<sequence length="193" mass="21773">MGRPRLYNTPEEKKATDCRKSSRYYRKNSEAIKTQCRGQRLQKKCSTAEPSTSAASEPSNPAPKKSELELLSDRVSSLLRRFGRLTGGLARTHYLTEVIQEYEGSSYKSDLTGAKETIEGKINGINQIQEALAKYKRLILNVEGVGKVFKKAEELETRMKTYEAGLSEVWEGALVDPAQLLVDIRRGRLQFLK</sequence>
<feature type="compositionally biased region" description="Low complexity" evidence="1">
    <location>
        <begin position="47"/>
        <end position="63"/>
    </location>
</feature>
<evidence type="ECO:0000313" key="3">
    <source>
        <dbReference type="Proteomes" id="UP000521943"/>
    </source>
</evidence>
<organism evidence="2 3">
    <name type="scientific">Ephemerocybe angulata</name>
    <dbReference type="NCBI Taxonomy" id="980116"/>
    <lineage>
        <taxon>Eukaryota</taxon>
        <taxon>Fungi</taxon>
        <taxon>Dikarya</taxon>
        <taxon>Basidiomycota</taxon>
        <taxon>Agaricomycotina</taxon>
        <taxon>Agaricomycetes</taxon>
        <taxon>Agaricomycetidae</taxon>
        <taxon>Agaricales</taxon>
        <taxon>Agaricineae</taxon>
        <taxon>Psathyrellaceae</taxon>
        <taxon>Ephemerocybe</taxon>
    </lineage>
</organism>
<evidence type="ECO:0000256" key="1">
    <source>
        <dbReference type="SAM" id="MobiDB-lite"/>
    </source>
</evidence>
<protein>
    <submittedName>
        <fullName evidence="2">Uncharacterized protein</fullName>
    </submittedName>
</protein>
<reference evidence="2 3" key="1">
    <citation type="submission" date="2020-07" db="EMBL/GenBank/DDBJ databases">
        <title>Comparative genomics of pyrophilous fungi reveals a link between fire events and developmental genes.</title>
        <authorList>
            <consortium name="DOE Joint Genome Institute"/>
            <person name="Steindorff A.S."/>
            <person name="Carver A."/>
            <person name="Calhoun S."/>
            <person name="Stillman K."/>
            <person name="Liu H."/>
            <person name="Lipzen A."/>
            <person name="Pangilinan J."/>
            <person name="Labutti K."/>
            <person name="Bruns T.D."/>
            <person name="Grigoriev I.V."/>
        </authorList>
    </citation>
    <scope>NUCLEOTIDE SEQUENCE [LARGE SCALE GENOMIC DNA]</scope>
    <source>
        <strain evidence="2 3">CBS 144469</strain>
    </source>
</reference>
<comment type="caution">
    <text evidence="2">The sequence shown here is derived from an EMBL/GenBank/DDBJ whole genome shotgun (WGS) entry which is preliminary data.</text>
</comment>
<dbReference type="Proteomes" id="UP000521943">
    <property type="component" value="Unassembled WGS sequence"/>
</dbReference>
<evidence type="ECO:0000313" key="2">
    <source>
        <dbReference type="EMBL" id="KAF6745172.1"/>
    </source>
</evidence>
<accession>A0A8H6LYF2</accession>
<dbReference type="OrthoDB" id="2654423at2759"/>
<name>A0A8H6LYF2_9AGAR</name>